<keyword evidence="2 4" id="KW-0238">DNA-binding</keyword>
<dbReference type="SUPFAM" id="SSF46689">
    <property type="entry name" value="Homeodomain-like"/>
    <property type="match status" value="1"/>
</dbReference>
<dbReference type="PANTHER" id="PTHR47506:SF1">
    <property type="entry name" value="HTH-TYPE TRANSCRIPTIONAL REGULATOR YJDC"/>
    <property type="match status" value="1"/>
</dbReference>
<evidence type="ECO:0000313" key="7">
    <source>
        <dbReference type="Proteomes" id="UP001500827"/>
    </source>
</evidence>
<protein>
    <submittedName>
        <fullName evidence="6">TetR/AcrR family transcriptional regulator</fullName>
    </submittedName>
</protein>
<dbReference type="Pfam" id="PF00440">
    <property type="entry name" value="TetR_N"/>
    <property type="match status" value="1"/>
</dbReference>
<reference evidence="7" key="1">
    <citation type="journal article" date="2019" name="Int. J. Syst. Evol. Microbiol.">
        <title>The Global Catalogue of Microorganisms (GCM) 10K type strain sequencing project: providing services to taxonomists for standard genome sequencing and annotation.</title>
        <authorList>
            <consortium name="The Broad Institute Genomics Platform"/>
            <consortium name="The Broad Institute Genome Sequencing Center for Infectious Disease"/>
            <person name="Wu L."/>
            <person name="Ma J."/>
        </authorList>
    </citation>
    <scope>NUCLEOTIDE SEQUENCE [LARGE SCALE GENOMIC DNA]</scope>
    <source>
        <strain evidence="7">JCM 17543</strain>
    </source>
</reference>
<dbReference type="PANTHER" id="PTHR47506">
    <property type="entry name" value="TRANSCRIPTIONAL REGULATORY PROTEIN"/>
    <property type="match status" value="1"/>
</dbReference>
<dbReference type="SUPFAM" id="SSF48498">
    <property type="entry name" value="Tetracyclin repressor-like, C-terminal domain"/>
    <property type="match status" value="1"/>
</dbReference>
<dbReference type="Pfam" id="PF16925">
    <property type="entry name" value="TetR_C_13"/>
    <property type="match status" value="1"/>
</dbReference>
<evidence type="ECO:0000256" key="3">
    <source>
        <dbReference type="ARBA" id="ARBA00023163"/>
    </source>
</evidence>
<dbReference type="EMBL" id="BAABBM010000001">
    <property type="protein sequence ID" value="GAA3890509.1"/>
    <property type="molecule type" value="Genomic_DNA"/>
</dbReference>
<evidence type="ECO:0000256" key="4">
    <source>
        <dbReference type="PROSITE-ProRule" id="PRU00335"/>
    </source>
</evidence>
<evidence type="ECO:0000313" key="6">
    <source>
        <dbReference type="EMBL" id="GAA3890509.1"/>
    </source>
</evidence>
<dbReference type="InterPro" id="IPR001647">
    <property type="entry name" value="HTH_TetR"/>
</dbReference>
<organism evidence="6 7">
    <name type="scientific">Sphingomonas limnosediminicola</name>
    <dbReference type="NCBI Taxonomy" id="940133"/>
    <lineage>
        <taxon>Bacteria</taxon>
        <taxon>Pseudomonadati</taxon>
        <taxon>Pseudomonadota</taxon>
        <taxon>Alphaproteobacteria</taxon>
        <taxon>Sphingomonadales</taxon>
        <taxon>Sphingomonadaceae</taxon>
        <taxon>Sphingomonas</taxon>
    </lineage>
</organism>
<feature type="DNA-binding region" description="H-T-H motif" evidence="4">
    <location>
        <begin position="48"/>
        <end position="67"/>
    </location>
</feature>
<gene>
    <name evidence="6" type="ORF">GCM10022276_06970</name>
</gene>
<dbReference type="InterPro" id="IPR036271">
    <property type="entry name" value="Tet_transcr_reg_TetR-rel_C_sf"/>
</dbReference>
<sequence>MSHGTYVPIVMECIVQRACKGRPREFDLDEALAAALRVFWTKGYDGASLTDLTDAMGITRPSLYAAFGNKEALFRKALDLYEREKLAYVGEALKAPTSREVAERLLRGALQMQTSDCEPRGCMRVISSVACGPEADSIRADLMERRQSSQRALCERMQRAKDEGDLPASTDVEGLCAYLGAILQGMSVQAGSGATKAQLEALVETSLLMWPGK</sequence>
<name>A0ABP7KXD9_9SPHN</name>
<comment type="caution">
    <text evidence="6">The sequence shown here is derived from an EMBL/GenBank/DDBJ whole genome shotgun (WGS) entry which is preliminary data.</text>
</comment>
<keyword evidence="1" id="KW-0805">Transcription regulation</keyword>
<dbReference type="PROSITE" id="PS50977">
    <property type="entry name" value="HTH_TETR_2"/>
    <property type="match status" value="1"/>
</dbReference>
<evidence type="ECO:0000256" key="1">
    <source>
        <dbReference type="ARBA" id="ARBA00023015"/>
    </source>
</evidence>
<dbReference type="InterPro" id="IPR011075">
    <property type="entry name" value="TetR_C"/>
</dbReference>
<evidence type="ECO:0000259" key="5">
    <source>
        <dbReference type="PROSITE" id="PS50977"/>
    </source>
</evidence>
<keyword evidence="3" id="KW-0804">Transcription</keyword>
<dbReference type="Gene3D" id="1.10.10.60">
    <property type="entry name" value="Homeodomain-like"/>
    <property type="match status" value="1"/>
</dbReference>
<evidence type="ECO:0000256" key="2">
    <source>
        <dbReference type="ARBA" id="ARBA00023125"/>
    </source>
</evidence>
<dbReference type="InterPro" id="IPR009057">
    <property type="entry name" value="Homeodomain-like_sf"/>
</dbReference>
<dbReference type="PRINTS" id="PR00455">
    <property type="entry name" value="HTHTETR"/>
</dbReference>
<dbReference type="Proteomes" id="UP001500827">
    <property type="component" value="Unassembled WGS sequence"/>
</dbReference>
<proteinExistence type="predicted"/>
<dbReference type="PROSITE" id="PS01081">
    <property type="entry name" value="HTH_TETR_1"/>
    <property type="match status" value="1"/>
</dbReference>
<feature type="domain" description="HTH tetR-type" evidence="5">
    <location>
        <begin position="25"/>
        <end position="85"/>
    </location>
</feature>
<keyword evidence="7" id="KW-1185">Reference proteome</keyword>
<dbReference type="InterPro" id="IPR023772">
    <property type="entry name" value="DNA-bd_HTH_TetR-type_CS"/>
</dbReference>
<dbReference type="Gene3D" id="1.10.357.10">
    <property type="entry name" value="Tetracycline Repressor, domain 2"/>
    <property type="match status" value="1"/>
</dbReference>
<accession>A0ABP7KXD9</accession>